<accession>Q46375</accession>
<evidence type="ECO:0000256" key="1">
    <source>
        <dbReference type="ARBA" id="ARBA00022714"/>
    </source>
</evidence>
<gene>
    <name evidence="6" type="primary">bphF</name>
</gene>
<dbReference type="PIR" id="JC4995">
    <property type="entry name" value="JC4995"/>
</dbReference>
<evidence type="ECO:0000256" key="2">
    <source>
        <dbReference type="ARBA" id="ARBA00022723"/>
    </source>
</evidence>
<dbReference type="GO" id="GO:0051537">
    <property type="term" value="F:2 iron, 2 sulfur cluster binding"/>
    <property type="evidence" value="ECO:0007669"/>
    <property type="project" value="UniProtKB-KW"/>
</dbReference>
<dbReference type="SUPFAM" id="SSF50022">
    <property type="entry name" value="ISP domain"/>
    <property type="match status" value="1"/>
</dbReference>
<feature type="domain" description="Rieske" evidence="5">
    <location>
        <begin position="4"/>
        <end position="100"/>
    </location>
</feature>
<dbReference type="Pfam" id="PF00355">
    <property type="entry name" value="Rieske"/>
    <property type="match status" value="1"/>
</dbReference>
<protein>
    <submittedName>
        <fullName evidence="6">Biphenyl dioxygenase ferredoxin</fullName>
    </submittedName>
</protein>
<dbReference type="PANTHER" id="PTHR21496">
    <property type="entry name" value="FERREDOXIN-RELATED"/>
    <property type="match status" value="1"/>
</dbReference>
<evidence type="ECO:0000256" key="3">
    <source>
        <dbReference type="ARBA" id="ARBA00023004"/>
    </source>
</evidence>
<dbReference type="Gene3D" id="2.102.10.10">
    <property type="entry name" value="Rieske [2Fe-2S] iron-sulphur domain"/>
    <property type="match status" value="1"/>
</dbReference>
<sequence>MGFTRVCSLSEVPRGEARRVESGDKAVAIFNVEGDLFATQDRCTHGDWSLGEGGYLDGDIIECSLHMGKFCVRTGKVKSPPPCQPLEIFPIRFEGDDVYVDFEGGHLAA</sequence>
<evidence type="ECO:0000313" key="6">
    <source>
        <dbReference type="EMBL" id="AAC44529.1"/>
    </source>
</evidence>
<dbReference type="InterPro" id="IPR017941">
    <property type="entry name" value="Rieske_2Fe-2S"/>
</dbReference>
<name>Q46375_9BURK</name>
<dbReference type="GO" id="GO:0051213">
    <property type="term" value="F:dioxygenase activity"/>
    <property type="evidence" value="ECO:0007669"/>
    <property type="project" value="UniProtKB-KW"/>
</dbReference>
<dbReference type="AlphaFoldDB" id="Q46375"/>
<reference evidence="6" key="1">
    <citation type="journal article" date="1996" name="Gene">
        <title>Sequencing of Comamonas testosteroni strain B-356-biphenyl/chlorobiphenyl dioxygenase genes: evolutionary relationships among Gram-negative bacterial biphenyl dioxygenases.</title>
        <authorList>
            <person name="Sylvestre M."/>
            <person name="Sirois M."/>
            <person name="Hurtubise Y."/>
            <person name="Bergeron J."/>
            <person name="Ahmad D."/>
            <person name="Shareck F."/>
            <person name="Barriault D."/>
            <person name="Guillemette I."/>
            <person name="Juteau J.-M."/>
        </authorList>
    </citation>
    <scope>NUCLEOTIDE SEQUENCE</scope>
    <source>
        <strain evidence="6">B-356</strain>
    </source>
</reference>
<dbReference type="InterPro" id="IPR036922">
    <property type="entry name" value="Rieske_2Fe-2S_sf"/>
</dbReference>
<reference evidence="6" key="2">
    <citation type="journal article" date="2007" name="J. Mol. Microbiol. Biotechnol.">
        <title>Diversity of the C-terminal portion of the biphenyl dioxygenase large subunit.</title>
        <authorList>
            <person name="Vezina J."/>
            <person name="Barriault D."/>
            <person name="Sylvestre M."/>
        </authorList>
    </citation>
    <scope>NUCLEOTIDE SEQUENCE</scope>
    <source>
        <strain evidence="6">B-356</strain>
    </source>
</reference>
<proteinExistence type="predicted"/>
<keyword evidence="6" id="KW-0560">Oxidoreductase</keyword>
<evidence type="ECO:0000256" key="4">
    <source>
        <dbReference type="ARBA" id="ARBA00023014"/>
    </source>
</evidence>
<keyword evidence="1" id="KW-0001">2Fe-2S</keyword>
<keyword evidence="3" id="KW-0408">Iron</keyword>
<keyword evidence="6" id="KW-0223">Dioxygenase</keyword>
<dbReference type="PANTHER" id="PTHR21496:SF23">
    <property type="entry name" value="3-PHENYLPROPIONATE_CINNAMIC ACID DIOXYGENASE FERREDOXIN SUBUNIT"/>
    <property type="match status" value="1"/>
</dbReference>
<evidence type="ECO:0000259" key="5">
    <source>
        <dbReference type="PROSITE" id="PS51296"/>
    </source>
</evidence>
<dbReference type="GO" id="GO:0046872">
    <property type="term" value="F:metal ion binding"/>
    <property type="evidence" value="ECO:0007669"/>
    <property type="project" value="UniProtKB-KW"/>
</dbReference>
<keyword evidence="2" id="KW-0479">Metal-binding</keyword>
<organism evidence="6">
    <name type="scientific">Pandoraea pnomenusa</name>
    <dbReference type="NCBI Taxonomy" id="93220"/>
    <lineage>
        <taxon>Bacteria</taxon>
        <taxon>Pseudomonadati</taxon>
        <taxon>Pseudomonadota</taxon>
        <taxon>Betaproteobacteria</taxon>
        <taxon>Burkholderiales</taxon>
        <taxon>Burkholderiaceae</taxon>
        <taxon>Pandoraea</taxon>
    </lineage>
</organism>
<dbReference type="EMBL" id="U47637">
    <property type="protein sequence ID" value="AAC44529.1"/>
    <property type="molecule type" value="Genomic_DNA"/>
</dbReference>
<dbReference type="CDD" id="cd03528">
    <property type="entry name" value="Rieske_RO_ferredoxin"/>
    <property type="match status" value="1"/>
</dbReference>
<dbReference type="PROSITE" id="PS51296">
    <property type="entry name" value="RIESKE"/>
    <property type="match status" value="1"/>
</dbReference>
<keyword evidence="4" id="KW-0411">Iron-sulfur</keyword>